<feature type="region of interest" description="Disordered" evidence="1">
    <location>
        <begin position="617"/>
        <end position="699"/>
    </location>
</feature>
<feature type="compositionally biased region" description="Polar residues" evidence="1">
    <location>
        <begin position="618"/>
        <end position="627"/>
    </location>
</feature>
<dbReference type="EMBL" id="SDEE01000037">
    <property type="protein sequence ID" value="RXW23613.1"/>
    <property type="molecule type" value="Genomic_DNA"/>
</dbReference>
<dbReference type="STRING" id="2316362.A0A4Q2DU15"/>
<comment type="caution">
    <text evidence="2">The sequence shown here is derived from an EMBL/GenBank/DDBJ whole genome shotgun (WGS) entry which is preliminary data.</text>
</comment>
<feature type="region of interest" description="Disordered" evidence="1">
    <location>
        <begin position="141"/>
        <end position="203"/>
    </location>
</feature>
<accession>A0A4Q2DU15</accession>
<dbReference type="Proteomes" id="UP000290288">
    <property type="component" value="Unassembled WGS sequence"/>
</dbReference>
<evidence type="ECO:0000313" key="2">
    <source>
        <dbReference type="EMBL" id="RXW23613.1"/>
    </source>
</evidence>
<keyword evidence="3" id="KW-1185">Reference proteome</keyword>
<dbReference type="AlphaFoldDB" id="A0A4Q2DU15"/>
<feature type="compositionally biased region" description="Basic and acidic residues" evidence="1">
    <location>
        <begin position="229"/>
        <end position="240"/>
    </location>
</feature>
<dbReference type="InterPro" id="IPR046521">
    <property type="entry name" value="DUF6698"/>
</dbReference>
<gene>
    <name evidence="2" type="ORF">EST38_g2240</name>
</gene>
<feature type="region of interest" description="Disordered" evidence="1">
    <location>
        <begin position="536"/>
        <end position="594"/>
    </location>
</feature>
<name>A0A4Q2DU15_9AGAR</name>
<feature type="compositionally biased region" description="Acidic residues" evidence="1">
    <location>
        <begin position="559"/>
        <end position="568"/>
    </location>
</feature>
<dbReference type="OrthoDB" id="3231188at2759"/>
<feature type="compositionally biased region" description="Basic residues" evidence="1">
    <location>
        <begin position="628"/>
        <end position="646"/>
    </location>
</feature>
<feature type="compositionally biased region" description="Basic residues" evidence="1">
    <location>
        <begin position="688"/>
        <end position="699"/>
    </location>
</feature>
<evidence type="ECO:0000313" key="3">
    <source>
        <dbReference type="Proteomes" id="UP000290288"/>
    </source>
</evidence>
<evidence type="ECO:0000256" key="1">
    <source>
        <dbReference type="SAM" id="MobiDB-lite"/>
    </source>
</evidence>
<feature type="compositionally biased region" description="Basic and acidic residues" evidence="1">
    <location>
        <begin position="664"/>
        <end position="673"/>
    </location>
</feature>
<feature type="compositionally biased region" description="Low complexity" evidence="1">
    <location>
        <begin position="166"/>
        <end position="189"/>
    </location>
</feature>
<reference evidence="2 3" key="1">
    <citation type="submission" date="2019-01" db="EMBL/GenBank/DDBJ databases">
        <title>Draft genome sequence of Psathyrella aberdarensis IHI B618.</title>
        <authorList>
            <person name="Buettner E."/>
            <person name="Kellner H."/>
        </authorList>
    </citation>
    <scope>NUCLEOTIDE SEQUENCE [LARGE SCALE GENOMIC DNA]</scope>
    <source>
        <strain evidence="2 3">IHI B618</strain>
    </source>
</reference>
<sequence>MAEDIRYKGVTKNSNTNVGEGFHRSLKHTFFHHSNFKDVDDQLAQYALWHHVRVIIQNSIENAKITAQEAQLLVDALDRDELSTISDILEPRKNENKFGHIVLGAPQKLRTIEELVGEIYPNDNQYASLEQLVATFLNVTTPLGPKKQPRRPQPVIEPGSGEEFDSPSSGSETDELSSLSSASDSSNAGVATRRSHKHAGTNTTKAMQLALDEALKENRKLKLERAELKRKAKEEKEKQSRTAGSKPKGLSSQLMTDDERIALLGRRFFIMNEAFVPVETFIFDSEITQIDVTDPARYENNDNAVAVLQREIYESTPEGLQDMLKGTTRFRDIVRPLLYFSLCFVADIHVVSRKGERAFKARSYAKNTDRSSMKECSAMFKKPGSRKFSKYAPVIFPEGKEDMNKIFWVLHLALMLKSALFGRTSIEFDAHGKTSKSKGAPPVGILWGIKEVTPGIVALIAVVAVFLHSPDTEFSIQGNKTEIDYQHLFRFYKKIILRGFQDTPAKRKQYSEMFCWYNTIVFSDRAPAFLIALPDDENDDKSSDDERAFCTTGGGDGAQENEEVEDWDMIPNEWGYDSNNTHSDGNHRADEHSLPLNSTQPAILADQLQPQAEIHNLTGPSVGQASSKIRKSKPTKAKQKVSKGKQRAPADARSSKTDQQGSRLARELARLDISEQPGPDSNNAGPSTRRRSKRVTKTT</sequence>
<feature type="compositionally biased region" description="Basic and acidic residues" evidence="1">
    <location>
        <begin position="584"/>
        <end position="593"/>
    </location>
</feature>
<dbReference type="Pfam" id="PF20414">
    <property type="entry name" value="DUF6698"/>
    <property type="match status" value="1"/>
</dbReference>
<organism evidence="2 3">
    <name type="scientific">Candolleomyces aberdarensis</name>
    <dbReference type="NCBI Taxonomy" id="2316362"/>
    <lineage>
        <taxon>Eukaryota</taxon>
        <taxon>Fungi</taxon>
        <taxon>Dikarya</taxon>
        <taxon>Basidiomycota</taxon>
        <taxon>Agaricomycotina</taxon>
        <taxon>Agaricomycetes</taxon>
        <taxon>Agaricomycetidae</taxon>
        <taxon>Agaricales</taxon>
        <taxon>Agaricineae</taxon>
        <taxon>Psathyrellaceae</taxon>
        <taxon>Candolleomyces</taxon>
    </lineage>
</organism>
<feature type="region of interest" description="Disordered" evidence="1">
    <location>
        <begin position="229"/>
        <end position="252"/>
    </location>
</feature>
<proteinExistence type="predicted"/>
<protein>
    <submittedName>
        <fullName evidence="2">Uncharacterized protein</fullName>
    </submittedName>
</protein>